<dbReference type="PANTHER" id="PTHR43019:SF62">
    <property type="entry name" value="SERINE ENDOPROTEASE DEGS"/>
    <property type="match status" value="1"/>
</dbReference>
<dbReference type="InterPro" id="IPR009003">
    <property type="entry name" value="Peptidase_S1_PA"/>
</dbReference>
<dbReference type="GeneID" id="301682331"/>
<feature type="compositionally biased region" description="Low complexity" evidence="1">
    <location>
        <begin position="284"/>
        <end position="295"/>
    </location>
</feature>
<dbReference type="Proteomes" id="UP000326169">
    <property type="component" value="Unassembled WGS sequence"/>
</dbReference>
<keyword evidence="2" id="KW-0732">Signal</keyword>
<feature type="signal peptide" evidence="2">
    <location>
        <begin position="1"/>
        <end position="25"/>
    </location>
</feature>
<dbReference type="EMBL" id="BIMW01000073">
    <property type="protein sequence ID" value="GCE93402.1"/>
    <property type="molecule type" value="Genomic_DNA"/>
</dbReference>
<evidence type="ECO:0000256" key="2">
    <source>
        <dbReference type="SAM" id="SignalP"/>
    </source>
</evidence>
<proteinExistence type="predicted"/>
<organism evidence="3 4">
    <name type="scientific">Limnospira platensis NIES-46</name>
    <dbReference type="NCBI Taxonomy" id="1236695"/>
    <lineage>
        <taxon>Bacteria</taxon>
        <taxon>Bacillati</taxon>
        <taxon>Cyanobacteriota</taxon>
        <taxon>Cyanophyceae</taxon>
        <taxon>Oscillatoriophycideae</taxon>
        <taxon>Oscillatoriales</taxon>
        <taxon>Sirenicapillariaceae</taxon>
        <taxon>Limnospira</taxon>
    </lineage>
</organism>
<reference evidence="3 4" key="1">
    <citation type="journal article" date="2019" name="J Genomics">
        <title>The Draft Genome of a Hydrogen-producing Cyanobacterium, Arthrospira platensis NIES-46.</title>
        <authorList>
            <person name="Suzuki S."/>
            <person name="Yamaguchi H."/>
            <person name="Kawachi M."/>
        </authorList>
    </citation>
    <scope>NUCLEOTIDE SEQUENCE [LARGE SCALE GENOMIC DNA]</scope>
    <source>
        <strain evidence="3 4">NIES-46</strain>
    </source>
</reference>
<dbReference type="PROSITE" id="PS51257">
    <property type="entry name" value="PROKAR_LIPOPROTEIN"/>
    <property type="match status" value="1"/>
</dbReference>
<sequence length="295" mass="32120">MQQLLKFLARAIAIGFPLLGLSCQAQVLTEEETRQLQPEPTLAANTNLPIPATAALHQKARQITVRVYSGRMWGTGVIIDHQGGIYTVVTNDHVLLPGGGQNYRVQTYDNRIHTAEIVNSISWFHNDLGIVQFRSVDHSYNVAAIAPTPVALGETVIAAGFPLEPDPSAPQGFVITQGQVSRWMPQPFIGGYQVGYTNDIFSGMSGGPLLNRRGELVAINGMHKYPLWGNAYQFVDGSSPDPAEAAKLVEYSWAVPIHTVLQLAPNFTSANTINPKPSPPVEPVSPVSSPSEWFW</sequence>
<dbReference type="SUPFAM" id="SSF50494">
    <property type="entry name" value="Trypsin-like serine proteases"/>
    <property type="match status" value="1"/>
</dbReference>
<evidence type="ECO:0008006" key="5">
    <source>
        <dbReference type="Google" id="ProtNLM"/>
    </source>
</evidence>
<feature type="region of interest" description="Disordered" evidence="1">
    <location>
        <begin position="272"/>
        <end position="295"/>
    </location>
</feature>
<accession>A0A5M3T471</accession>
<comment type="caution">
    <text evidence="3">The sequence shown here is derived from an EMBL/GenBank/DDBJ whole genome shotgun (WGS) entry which is preliminary data.</text>
</comment>
<dbReference type="Pfam" id="PF13365">
    <property type="entry name" value="Trypsin_2"/>
    <property type="match status" value="1"/>
</dbReference>
<evidence type="ECO:0000313" key="3">
    <source>
        <dbReference type="EMBL" id="GCE93402.1"/>
    </source>
</evidence>
<name>A0A5M3T471_LIMPL</name>
<keyword evidence="4" id="KW-1185">Reference proteome</keyword>
<gene>
    <name evidence="3" type="ORF">NIES46_14520</name>
</gene>
<dbReference type="PANTHER" id="PTHR43019">
    <property type="entry name" value="SERINE ENDOPROTEASE DEGS"/>
    <property type="match status" value="1"/>
</dbReference>
<dbReference type="Gene3D" id="2.40.10.10">
    <property type="entry name" value="Trypsin-like serine proteases"/>
    <property type="match status" value="2"/>
</dbReference>
<evidence type="ECO:0000256" key="1">
    <source>
        <dbReference type="SAM" id="MobiDB-lite"/>
    </source>
</evidence>
<feature type="chain" id="PRO_5046100180" description="Peptidase S1 and S6 chymotrypsin/Hap" evidence="2">
    <location>
        <begin position="26"/>
        <end position="295"/>
    </location>
</feature>
<evidence type="ECO:0000313" key="4">
    <source>
        <dbReference type="Proteomes" id="UP000326169"/>
    </source>
</evidence>
<protein>
    <recommendedName>
        <fullName evidence="5">Peptidase S1 and S6 chymotrypsin/Hap</fullName>
    </recommendedName>
</protein>
<dbReference type="RefSeq" id="WP_006619873.1">
    <property type="nucleotide sequence ID" value="NZ_BIMW01000073.1"/>
</dbReference>
<dbReference type="InterPro" id="IPR043504">
    <property type="entry name" value="Peptidase_S1_PA_chymotrypsin"/>
</dbReference>